<feature type="domain" description="DUF1585" evidence="3">
    <location>
        <begin position="564"/>
        <end position="638"/>
    </location>
</feature>
<feature type="domain" description="DUF1595" evidence="7">
    <location>
        <begin position="222"/>
        <end position="279"/>
    </location>
</feature>
<evidence type="ECO:0000259" key="6">
    <source>
        <dbReference type="Pfam" id="PF07631"/>
    </source>
</evidence>
<evidence type="ECO:0000259" key="4">
    <source>
        <dbReference type="Pfam" id="PF07626"/>
    </source>
</evidence>
<dbReference type="InterPro" id="IPR013042">
    <property type="entry name" value="DUF1592"/>
</dbReference>
<sequence precursor="true">MISYRCLSILLSPLVSFFHFATADEFDVEIKPLLTKYCIGCHNDDNTEGEVNFATFENPAQIDAAFKTWESAAERLVARDMPPEGESQPTDIERERILHWYQNRFVDSVVAKPASFRPRRLSAVEYRNTLQSLFGFELEVAIIEAEQTKSETSLVLKLLPDDPPGRSGFRNDTHSNPLTTVIWDQYSFLTDHALSEFFAPNNRHFLEAYVGPLKENFAEAEAEKLVRTFAPRALRRPLPEAELSEIIDRIERRSPDVQVEDAVKRELKAILMSPSFLYRGLRMERIPGQQPVDDFELAERLSYFLWGDMPDATLTELAKSGTLGDTDVLKRQVDRMLLSPQASHLATDFAFQWLAINEIEHFGDNYPLQQSMEAQVVDFMQYLFTEDRPLIELIDSDVSFINPLIARHYGKDRNQLKAYRKAKGIEVEFVSHQKITLEHSKNRGGILTMPGILAMNKGPVLRGTWVLERILGDELPDPPMNVGSVPPPRDGEDLTFRQRFELHRANVTCASCHDKIDPLGFALQRYDDSGSYVGQNATVTRTRGKDSDHATKGKRIDTSGRLPSGETFEDMQGLKHLLATSQRRKVIRNIVERTLSYALCRALEIHDRPTVDQMVDNLDQRNGTYRDLFHAVVLSLPFRETVNPIHEAPQ</sequence>
<evidence type="ECO:0000313" key="9">
    <source>
        <dbReference type="Proteomes" id="UP000320672"/>
    </source>
</evidence>
<gene>
    <name evidence="8" type="ORF">FF011L_32190</name>
</gene>
<reference evidence="8 9" key="1">
    <citation type="submission" date="2019-02" db="EMBL/GenBank/DDBJ databases">
        <title>Deep-cultivation of Planctomycetes and their phenomic and genomic characterization uncovers novel biology.</title>
        <authorList>
            <person name="Wiegand S."/>
            <person name="Jogler M."/>
            <person name="Boedeker C."/>
            <person name="Pinto D."/>
            <person name="Vollmers J."/>
            <person name="Rivas-Marin E."/>
            <person name="Kohn T."/>
            <person name="Peeters S.H."/>
            <person name="Heuer A."/>
            <person name="Rast P."/>
            <person name="Oberbeckmann S."/>
            <person name="Bunk B."/>
            <person name="Jeske O."/>
            <person name="Meyerdierks A."/>
            <person name="Storesund J.E."/>
            <person name="Kallscheuer N."/>
            <person name="Luecker S."/>
            <person name="Lage O.M."/>
            <person name="Pohl T."/>
            <person name="Merkel B.J."/>
            <person name="Hornburger P."/>
            <person name="Mueller R.-W."/>
            <person name="Bruemmer F."/>
            <person name="Labrenz M."/>
            <person name="Spormann A.M."/>
            <person name="Op den Camp H."/>
            <person name="Overmann J."/>
            <person name="Amann R."/>
            <person name="Jetten M.S.M."/>
            <person name="Mascher T."/>
            <person name="Medema M.H."/>
            <person name="Devos D.P."/>
            <person name="Kaster A.-K."/>
            <person name="Ovreas L."/>
            <person name="Rohde M."/>
            <person name="Galperin M.Y."/>
            <person name="Jogler C."/>
        </authorList>
    </citation>
    <scope>NUCLEOTIDE SEQUENCE [LARGE SCALE GENOMIC DNA]</scope>
    <source>
        <strain evidence="8 9">FF011L</strain>
    </source>
</reference>
<dbReference type="Pfam" id="PF07637">
    <property type="entry name" value="PSD5"/>
    <property type="match status" value="1"/>
</dbReference>
<evidence type="ECO:0000313" key="8">
    <source>
        <dbReference type="EMBL" id="QDS94440.1"/>
    </source>
</evidence>
<keyword evidence="9" id="KW-1185">Reference proteome</keyword>
<dbReference type="Pfam" id="PF07626">
    <property type="entry name" value="PSD3"/>
    <property type="match status" value="1"/>
</dbReference>
<dbReference type="Proteomes" id="UP000320672">
    <property type="component" value="Chromosome"/>
</dbReference>
<proteinExistence type="predicted"/>
<dbReference type="InterPro" id="IPR011478">
    <property type="entry name" value="DUF1585"/>
</dbReference>
<feature type="chain" id="PRO_5021773341" description="Planctomycete cytochrome C" evidence="2">
    <location>
        <begin position="24"/>
        <end position="650"/>
    </location>
</feature>
<organism evidence="8 9">
    <name type="scientific">Roseimaritima multifibrata</name>
    <dbReference type="NCBI Taxonomy" id="1930274"/>
    <lineage>
        <taxon>Bacteria</taxon>
        <taxon>Pseudomonadati</taxon>
        <taxon>Planctomycetota</taxon>
        <taxon>Planctomycetia</taxon>
        <taxon>Pirellulales</taxon>
        <taxon>Pirellulaceae</taxon>
        <taxon>Roseimaritima</taxon>
    </lineage>
</organism>
<dbReference type="Pfam" id="PF07627">
    <property type="entry name" value="PSCyt3"/>
    <property type="match status" value="1"/>
</dbReference>
<evidence type="ECO:0000259" key="5">
    <source>
        <dbReference type="Pfam" id="PF07627"/>
    </source>
</evidence>
<feature type="compositionally biased region" description="Basic and acidic residues" evidence="1">
    <location>
        <begin position="543"/>
        <end position="558"/>
    </location>
</feature>
<feature type="domain" description="DUF1592" evidence="6">
    <location>
        <begin position="293"/>
        <end position="410"/>
    </location>
</feature>
<feature type="signal peptide" evidence="2">
    <location>
        <begin position="1"/>
        <end position="23"/>
    </location>
</feature>
<evidence type="ECO:0008006" key="10">
    <source>
        <dbReference type="Google" id="ProtNLM"/>
    </source>
</evidence>
<keyword evidence="2" id="KW-0732">Signal</keyword>
<dbReference type="AlphaFoldDB" id="A0A517MHT4"/>
<evidence type="ECO:0000256" key="1">
    <source>
        <dbReference type="SAM" id="MobiDB-lite"/>
    </source>
</evidence>
<evidence type="ECO:0000256" key="2">
    <source>
        <dbReference type="SAM" id="SignalP"/>
    </source>
</evidence>
<feature type="domain" description="DUF1587" evidence="4">
    <location>
        <begin position="119"/>
        <end position="195"/>
    </location>
</feature>
<accession>A0A517MHT4</accession>
<protein>
    <recommendedName>
        <fullName evidence="10">Planctomycete cytochrome C</fullName>
    </recommendedName>
</protein>
<dbReference type="EMBL" id="CP036262">
    <property type="protein sequence ID" value="QDS94440.1"/>
    <property type="molecule type" value="Genomic_DNA"/>
</dbReference>
<dbReference type="InterPro" id="IPR013039">
    <property type="entry name" value="DUF1588"/>
</dbReference>
<evidence type="ECO:0000259" key="3">
    <source>
        <dbReference type="Pfam" id="PF07624"/>
    </source>
</evidence>
<evidence type="ECO:0000259" key="7">
    <source>
        <dbReference type="Pfam" id="PF07637"/>
    </source>
</evidence>
<dbReference type="KEGG" id="rml:FF011L_32190"/>
<dbReference type="InterPro" id="IPR013043">
    <property type="entry name" value="DUF1595"/>
</dbReference>
<dbReference type="Pfam" id="PF07624">
    <property type="entry name" value="PSD2"/>
    <property type="match status" value="1"/>
</dbReference>
<dbReference type="Pfam" id="PF07631">
    <property type="entry name" value="PSD4"/>
    <property type="match status" value="1"/>
</dbReference>
<feature type="region of interest" description="Disordered" evidence="1">
    <location>
        <begin position="541"/>
        <end position="567"/>
    </location>
</feature>
<dbReference type="InterPro" id="IPR013036">
    <property type="entry name" value="DUF1587"/>
</dbReference>
<name>A0A517MHT4_9BACT</name>
<feature type="domain" description="DUF1588" evidence="5">
    <location>
        <begin position="443"/>
        <end position="532"/>
    </location>
</feature>